<sequence length="259" mass="29946">MAEDVSKEVGQSTERKLSPYEKMPRELQLQWEERYFNMFKLRQSLLDADSAITYAYVLWARFALLVAILLAIDPVRFPWRVDFVFGLSAFLVYYALIGFVRRQTERNFTEISAQHPDPNYHKSDEFKKKKPYHEEDDPPLAHFFFRMRPKLGIPRRGAAQKEVIIWQFVVVLCYVVNYSWYVVWRGETSGDISLLWMLQVTMTSGGILVLFKNAGFLVNTRHLLQGIQGLVGTVLGHSSTSVTIDGGDKRPCPEKKEGE</sequence>
<feature type="transmembrane region" description="Helical" evidence="1">
    <location>
        <begin position="83"/>
        <end position="100"/>
    </location>
</feature>
<reference evidence="2 3" key="1">
    <citation type="journal article" date="2016" name="Nat. Commun.">
        <title>Thousands of microbial genomes shed light on interconnected biogeochemical processes in an aquifer system.</title>
        <authorList>
            <person name="Anantharaman K."/>
            <person name="Brown C.T."/>
            <person name="Hug L.A."/>
            <person name="Sharon I."/>
            <person name="Castelle C.J."/>
            <person name="Probst A.J."/>
            <person name="Thomas B.C."/>
            <person name="Singh A."/>
            <person name="Wilkins M.J."/>
            <person name="Karaoz U."/>
            <person name="Brodie E.L."/>
            <person name="Williams K.H."/>
            <person name="Hubbard S.S."/>
            <person name="Banfield J.F."/>
        </authorList>
    </citation>
    <scope>NUCLEOTIDE SEQUENCE [LARGE SCALE GENOMIC DNA]</scope>
</reference>
<gene>
    <name evidence="2" type="ORF">A2942_00015</name>
</gene>
<dbReference type="AlphaFoldDB" id="A0A1G2DGR7"/>
<proteinExistence type="predicted"/>
<evidence type="ECO:0000256" key="1">
    <source>
        <dbReference type="SAM" id="Phobius"/>
    </source>
</evidence>
<protein>
    <submittedName>
        <fullName evidence="2">Uncharacterized protein</fullName>
    </submittedName>
</protein>
<feature type="transmembrane region" description="Helical" evidence="1">
    <location>
        <begin position="163"/>
        <end position="181"/>
    </location>
</feature>
<evidence type="ECO:0000313" key="2">
    <source>
        <dbReference type="EMBL" id="OGZ12050.1"/>
    </source>
</evidence>
<keyword evidence="1" id="KW-1133">Transmembrane helix</keyword>
<dbReference type="Proteomes" id="UP000178534">
    <property type="component" value="Unassembled WGS sequence"/>
</dbReference>
<dbReference type="EMBL" id="MHLP01000028">
    <property type="protein sequence ID" value="OGZ12050.1"/>
    <property type="molecule type" value="Genomic_DNA"/>
</dbReference>
<feature type="transmembrane region" description="Helical" evidence="1">
    <location>
        <begin position="51"/>
        <end position="71"/>
    </location>
</feature>
<keyword evidence="1" id="KW-0812">Transmembrane</keyword>
<keyword evidence="1" id="KW-0472">Membrane</keyword>
<accession>A0A1G2DGR7</accession>
<organism evidence="2 3">
    <name type="scientific">Candidatus Lloydbacteria bacterium RIFCSPLOWO2_01_FULL_50_20</name>
    <dbReference type="NCBI Taxonomy" id="1798665"/>
    <lineage>
        <taxon>Bacteria</taxon>
        <taxon>Candidatus Lloydiibacteriota</taxon>
    </lineage>
</organism>
<feature type="transmembrane region" description="Helical" evidence="1">
    <location>
        <begin position="193"/>
        <end position="211"/>
    </location>
</feature>
<comment type="caution">
    <text evidence="2">The sequence shown here is derived from an EMBL/GenBank/DDBJ whole genome shotgun (WGS) entry which is preliminary data.</text>
</comment>
<name>A0A1G2DGR7_9BACT</name>
<evidence type="ECO:0000313" key="3">
    <source>
        <dbReference type="Proteomes" id="UP000178534"/>
    </source>
</evidence>